<dbReference type="SUPFAM" id="SSF55729">
    <property type="entry name" value="Acyl-CoA N-acyltransferases (Nat)"/>
    <property type="match status" value="1"/>
</dbReference>
<dbReference type="InterPro" id="IPR000182">
    <property type="entry name" value="GNAT_dom"/>
</dbReference>
<comment type="caution">
    <text evidence="4">The sequence shown here is derived from an EMBL/GenBank/DDBJ whole genome shotgun (WGS) entry which is preliminary data.</text>
</comment>
<evidence type="ECO:0000256" key="1">
    <source>
        <dbReference type="ARBA" id="ARBA00022679"/>
    </source>
</evidence>
<dbReference type="Proteomes" id="UP000270216">
    <property type="component" value="Unassembled WGS sequence"/>
</dbReference>
<dbReference type="Pfam" id="PF00583">
    <property type="entry name" value="Acetyltransf_1"/>
    <property type="match status" value="1"/>
</dbReference>
<evidence type="ECO:0000259" key="3">
    <source>
        <dbReference type="PROSITE" id="PS51186"/>
    </source>
</evidence>
<proteinExistence type="predicted"/>
<dbReference type="CDD" id="cd04301">
    <property type="entry name" value="NAT_SF"/>
    <property type="match status" value="1"/>
</dbReference>
<sequence>MGRPAHASLNLKAKWSTPAAASTVSNSSDVTTPPLTTRRAVDDDAPRIVALLAQLGYDTPLEIVLRNIALSAANGDDAAFVAVDENGQIVGCMGLHALTMFHLAGRLGRITALVVEENVRGSGVGHALMAAAHAWFIERGCEKFEVTSSDHRVAAHRFYARHGYARDGQRLARKSQTSSLT</sequence>
<evidence type="ECO:0000256" key="2">
    <source>
        <dbReference type="ARBA" id="ARBA00023315"/>
    </source>
</evidence>
<keyword evidence="1" id="KW-0808">Transferase</keyword>
<gene>
    <name evidence="4" type="ORF">EJE83_03320</name>
</gene>
<dbReference type="PANTHER" id="PTHR43877">
    <property type="entry name" value="AMINOALKYLPHOSPHONATE N-ACETYLTRANSFERASE-RELATED-RELATED"/>
    <property type="match status" value="1"/>
</dbReference>
<dbReference type="Gene3D" id="3.40.630.30">
    <property type="match status" value="1"/>
</dbReference>
<keyword evidence="2" id="KW-0012">Acyltransferase</keyword>
<organism evidence="4 5">
    <name type="scientific">Pandoraea apista</name>
    <dbReference type="NCBI Taxonomy" id="93218"/>
    <lineage>
        <taxon>Bacteria</taxon>
        <taxon>Pseudomonadati</taxon>
        <taxon>Pseudomonadota</taxon>
        <taxon>Betaproteobacteria</taxon>
        <taxon>Burkholderiales</taxon>
        <taxon>Burkholderiaceae</taxon>
        <taxon>Pandoraea</taxon>
    </lineage>
</organism>
<dbReference type="InterPro" id="IPR016181">
    <property type="entry name" value="Acyl_CoA_acyltransferase"/>
</dbReference>
<dbReference type="InterPro" id="IPR050832">
    <property type="entry name" value="Bact_Acetyltransf"/>
</dbReference>
<accession>A0ABX9ZUL9</accession>
<feature type="domain" description="N-acetyltransferase" evidence="3">
    <location>
        <begin position="35"/>
        <end position="181"/>
    </location>
</feature>
<dbReference type="EMBL" id="RWHX01000003">
    <property type="protein sequence ID" value="RSK85751.1"/>
    <property type="molecule type" value="Genomic_DNA"/>
</dbReference>
<reference evidence="4 5" key="1">
    <citation type="submission" date="2018-12" db="EMBL/GenBank/DDBJ databases">
        <title>Whole genome sequence of a Pandoraea apista isolate from a patient with cystic fibrosis.</title>
        <authorList>
            <person name="Kenna D.T."/>
            <person name="Turton J.F."/>
        </authorList>
    </citation>
    <scope>NUCLEOTIDE SEQUENCE [LARGE SCALE GENOMIC DNA]</scope>
    <source>
        <strain evidence="4 5">Pa13324</strain>
    </source>
</reference>
<dbReference type="PROSITE" id="PS51186">
    <property type="entry name" value="GNAT"/>
    <property type="match status" value="1"/>
</dbReference>
<keyword evidence="5" id="KW-1185">Reference proteome</keyword>
<evidence type="ECO:0000313" key="4">
    <source>
        <dbReference type="EMBL" id="RSK85751.1"/>
    </source>
</evidence>
<protein>
    <submittedName>
        <fullName evidence="4">GNAT family N-acetyltransferase</fullName>
    </submittedName>
</protein>
<dbReference type="PANTHER" id="PTHR43877:SF2">
    <property type="entry name" value="AMINOALKYLPHOSPHONATE N-ACETYLTRANSFERASE-RELATED"/>
    <property type="match status" value="1"/>
</dbReference>
<name>A0ABX9ZUL9_9BURK</name>
<evidence type="ECO:0000313" key="5">
    <source>
        <dbReference type="Proteomes" id="UP000270216"/>
    </source>
</evidence>